<evidence type="ECO:0000256" key="3">
    <source>
        <dbReference type="SAM" id="Phobius"/>
    </source>
</evidence>
<dbReference type="InterPro" id="IPR023365">
    <property type="entry name" value="Sortase_dom-sf"/>
</dbReference>
<keyword evidence="1" id="KW-0378">Hydrolase</keyword>
<dbReference type="OrthoDB" id="525039at2"/>
<feature type="transmembrane region" description="Helical" evidence="3">
    <location>
        <begin position="43"/>
        <end position="63"/>
    </location>
</feature>
<comment type="caution">
    <text evidence="4">The sequence shown here is derived from an EMBL/GenBank/DDBJ whole genome shotgun (WGS) entry which is preliminary data.</text>
</comment>
<keyword evidence="5" id="KW-1185">Reference proteome</keyword>
<gene>
    <name evidence="4" type="ORF">FHU33_3657</name>
</gene>
<evidence type="ECO:0000256" key="1">
    <source>
        <dbReference type="ARBA" id="ARBA00022801"/>
    </source>
</evidence>
<dbReference type="GO" id="GO:0016787">
    <property type="term" value="F:hydrolase activity"/>
    <property type="evidence" value="ECO:0007669"/>
    <property type="project" value="UniProtKB-KW"/>
</dbReference>
<dbReference type="Proteomes" id="UP000319865">
    <property type="component" value="Unassembled WGS sequence"/>
</dbReference>
<dbReference type="SUPFAM" id="SSF63817">
    <property type="entry name" value="Sortase"/>
    <property type="match status" value="1"/>
</dbReference>
<reference evidence="4 5" key="1">
    <citation type="submission" date="2019-06" db="EMBL/GenBank/DDBJ databases">
        <title>Sequencing the genomes of 1000 actinobacteria strains.</title>
        <authorList>
            <person name="Klenk H.-P."/>
        </authorList>
    </citation>
    <scope>NUCLEOTIDE SEQUENCE [LARGE SCALE GENOMIC DNA]</scope>
    <source>
        <strain evidence="4 5">DSM 46837</strain>
    </source>
</reference>
<feature type="region of interest" description="Disordered" evidence="2">
    <location>
        <begin position="251"/>
        <end position="271"/>
    </location>
</feature>
<feature type="compositionally biased region" description="Basic and acidic residues" evidence="2">
    <location>
        <begin position="25"/>
        <end position="35"/>
    </location>
</feature>
<dbReference type="CDD" id="cd05829">
    <property type="entry name" value="Sortase_F"/>
    <property type="match status" value="1"/>
</dbReference>
<dbReference type="EMBL" id="VFQE01000001">
    <property type="protein sequence ID" value="TQN44165.1"/>
    <property type="molecule type" value="Genomic_DNA"/>
</dbReference>
<dbReference type="RefSeq" id="WP_142026591.1">
    <property type="nucleotide sequence ID" value="NZ_VFQE01000001.1"/>
</dbReference>
<protein>
    <submittedName>
        <fullName evidence="4">Sortase family protein</fullName>
    </submittedName>
</protein>
<feature type="region of interest" description="Disordered" evidence="2">
    <location>
        <begin position="1"/>
        <end position="36"/>
    </location>
</feature>
<dbReference type="AlphaFoldDB" id="A0A543PJB8"/>
<dbReference type="InterPro" id="IPR042001">
    <property type="entry name" value="Sortase_F"/>
</dbReference>
<dbReference type="Pfam" id="PF04203">
    <property type="entry name" value="Sortase"/>
    <property type="match status" value="1"/>
</dbReference>
<evidence type="ECO:0000313" key="4">
    <source>
        <dbReference type="EMBL" id="TQN44165.1"/>
    </source>
</evidence>
<name>A0A543PJB8_9ACTN</name>
<feature type="compositionally biased region" description="Polar residues" evidence="2">
    <location>
        <begin position="1"/>
        <end position="11"/>
    </location>
</feature>
<sequence>MSSTNPEQPSSAPDDGSGRAPLVESELRHADEPGPARRRGIPVWLLPALGALAAGLLVGYVVFGDAEASRPASAAPSVAAEAPGDQAQVPTVVSALARAEPVQVDIPAIEVSSPLVDLGLNGDGTLEVPVDYAKAGWFTGGSYPGDPQGPPALIAGHVDDVTGPAVFYRLTELAIGDEVLVTRADNTVAVFAVSDAQQYPKDALPTDEIYAPVDGSEIVLITCTGDFDQSARSYEDNYVVRATLDLERSLEESDERIAAGTTAPVGDLPNV</sequence>
<evidence type="ECO:0000256" key="2">
    <source>
        <dbReference type="SAM" id="MobiDB-lite"/>
    </source>
</evidence>
<keyword evidence="3" id="KW-1133">Transmembrane helix</keyword>
<accession>A0A543PJB8</accession>
<keyword evidence="3" id="KW-0812">Transmembrane</keyword>
<keyword evidence="3" id="KW-0472">Membrane</keyword>
<organism evidence="4 5">
    <name type="scientific">Blastococcus colisei</name>
    <dbReference type="NCBI Taxonomy" id="1564162"/>
    <lineage>
        <taxon>Bacteria</taxon>
        <taxon>Bacillati</taxon>
        <taxon>Actinomycetota</taxon>
        <taxon>Actinomycetes</taxon>
        <taxon>Geodermatophilales</taxon>
        <taxon>Geodermatophilaceae</taxon>
        <taxon>Blastococcus</taxon>
    </lineage>
</organism>
<proteinExistence type="predicted"/>
<dbReference type="InterPro" id="IPR005754">
    <property type="entry name" value="Sortase"/>
</dbReference>
<dbReference type="Gene3D" id="2.40.260.10">
    <property type="entry name" value="Sortase"/>
    <property type="match status" value="1"/>
</dbReference>
<evidence type="ECO:0000313" key="5">
    <source>
        <dbReference type="Proteomes" id="UP000319865"/>
    </source>
</evidence>